<accession>A0A482WX13</accession>
<dbReference type="FunCoup" id="A0A482WX13">
    <property type="interactions" value="3"/>
</dbReference>
<dbReference type="SUPFAM" id="SSF63748">
    <property type="entry name" value="Tudor/PWWP/MBT"/>
    <property type="match status" value="4"/>
</dbReference>
<feature type="region of interest" description="Disordered" evidence="5">
    <location>
        <begin position="1508"/>
        <end position="1530"/>
    </location>
</feature>
<dbReference type="Gene3D" id="3.30.40.10">
    <property type="entry name" value="Zinc/RING finger domain, C3HC4 (zinc finger)"/>
    <property type="match status" value="1"/>
</dbReference>
<name>A0A482WX13_LAOST</name>
<feature type="compositionally biased region" description="Basic and acidic residues" evidence="5">
    <location>
        <begin position="1508"/>
        <end position="1518"/>
    </location>
</feature>
<dbReference type="SUPFAM" id="SSF57845">
    <property type="entry name" value="B-box zinc-binding domain"/>
    <property type="match status" value="1"/>
</dbReference>
<reference evidence="9 10" key="1">
    <citation type="journal article" date="2017" name="Gigascience">
        <title>Genome sequence of the small brown planthopper, Laodelphax striatellus.</title>
        <authorList>
            <person name="Zhu J."/>
            <person name="Jiang F."/>
            <person name="Wang X."/>
            <person name="Yang P."/>
            <person name="Bao Y."/>
            <person name="Zhao W."/>
            <person name="Wang W."/>
            <person name="Lu H."/>
            <person name="Wang Q."/>
            <person name="Cui N."/>
            <person name="Li J."/>
            <person name="Chen X."/>
            <person name="Luo L."/>
            <person name="Yu J."/>
            <person name="Kang L."/>
            <person name="Cui F."/>
        </authorList>
    </citation>
    <scope>NUCLEOTIDE SEQUENCE [LARGE SCALE GENOMIC DNA]</scope>
    <source>
        <strain evidence="9">Lst14</strain>
    </source>
</reference>
<dbReference type="InterPro" id="IPR017907">
    <property type="entry name" value="Znf_RING_CS"/>
</dbReference>
<dbReference type="CDD" id="cd19757">
    <property type="entry name" value="Bbox1"/>
    <property type="match status" value="1"/>
</dbReference>
<dbReference type="InterPro" id="IPR002999">
    <property type="entry name" value="Tudor"/>
</dbReference>
<proteinExistence type="predicted"/>
<dbReference type="CDD" id="cd19756">
    <property type="entry name" value="Bbox2"/>
    <property type="match status" value="1"/>
</dbReference>
<feature type="domain" description="RING-type" evidence="6">
    <location>
        <begin position="16"/>
        <end position="65"/>
    </location>
</feature>
<feature type="region of interest" description="Disordered" evidence="5">
    <location>
        <begin position="437"/>
        <end position="456"/>
    </location>
</feature>
<evidence type="ECO:0000259" key="7">
    <source>
        <dbReference type="PROSITE" id="PS50119"/>
    </source>
</evidence>
<feature type="region of interest" description="Disordered" evidence="5">
    <location>
        <begin position="1240"/>
        <end position="1284"/>
    </location>
</feature>
<feature type="domain" description="Tudor" evidence="8">
    <location>
        <begin position="1347"/>
        <end position="1406"/>
    </location>
</feature>
<gene>
    <name evidence="9" type="ORF">LSTR_LSTR005500</name>
</gene>
<feature type="domain" description="B box-type" evidence="7">
    <location>
        <begin position="183"/>
        <end position="224"/>
    </location>
</feature>
<dbReference type="Gene3D" id="2.40.50.90">
    <property type="match status" value="3"/>
</dbReference>
<dbReference type="FunFam" id="2.30.30.140:FF:000018">
    <property type="entry name" value="Serine/threonine-protein kinase 31"/>
    <property type="match status" value="1"/>
</dbReference>
<dbReference type="GO" id="GO:0005737">
    <property type="term" value="C:cytoplasm"/>
    <property type="evidence" value="ECO:0007669"/>
    <property type="project" value="UniProtKB-ARBA"/>
</dbReference>
<dbReference type="InterPro" id="IPR035437">
    <property type="entry name" value="SNase_OB-fold_sf"/>
</dbReference>
<evidence type="ECO:0000313" key="9">
    <source>
        <dbReference type="EMBL" id="RZF38139.1"/>
    </source>
</evidence>
<dbReference type="Pfam" id="PF00643">
    <property type="entry name" value="zf-B_box"/>
    <property type="match status" value="1"/>
</dbReference>
<keyword evidence="10" id="KW-1185">Reference proteome</keyword>
<feature type="region of interest" description="Disordered" evidence="5">
    <location>
        <begin position="1483"/>
        <end position="1502"/>
    </location>
</feature>
<feature type="region of interest" description="Disordered" evidence="5">
    <location>
        <begin position="982"/>
        <end position="1015"/>
    </location>
</feature>
<dbReference type="InterPro" id="IPR000315">
    <property type="entry name" value="Znf_B-box"/>
</dbReference>
<dbReference type="PROSITE" id="PS50119">
    <property type="entry name" value="ZF_BBOX"/>
    <property type="match status" value="2"/>
</dbReference>
<evidence type="ECO:0000256" key="5">
    <source>
        <dbReference type="SAM" id="MobiDB-lite"/>
    </source>
</evidence>
<keyword evidence="3" id="KW-0862">Zinc</keyword>
<dbReference type="STRING" id="195883.A0A482WX13"/>
<dbReference type="SMART" id="SM00333">
    <property type="entry name" value="TUDOR"/>
    <property type="match status" value="4"/>
</dbReference>
<dbReference type="PROSITE" id="PS50304">
    <property type="entry name" value="TUDOR"/>
    <property type="match status" value="4"/>
</dbReference>
<dbReference type="SMR" id="A0A482WX13"/>
<comment type="caution">
    <text evidence="9">The sequence shown here is derived from an EMBL/GenBank/DDBJ whole genome shotgun (WGS) entry which is preliminary data.</text>
</comment>
<dbReference type="Gene3D" id="2.30.30.140">
    <property type="match status" value="4"/>
</dbReference>
<dbReference type="PANTHER" id="PTHR16442">
    <property type="entry name" value="RING FINGER PROTEIN 17"/>
    <property type="match status" value="1"/>
</dbReference>
<dbReference type="InterPro" id="IPR013083">
    <property type="entry name" value="Znf_RING/FYVE/PHD"/>
</dbReference>
<evidence type="ECO:0000256" key="2">
    <source>
        <dbReference type="ARBA" id="ARBA00022771"/>
    </source>
</evidence>
<dbReference type="Pfam" id="PF00567">
    <property type="entry name" value="TUDOR"/>
    <property type="match status" value="4"/>
</dbReference>
<evidence type="ECO:0000259" key="8">
    <source>
        <dbReference type="PROSITE" id="PS50304"/>
    </source>
</evidence>
<feature type="domain" description="Tudor" evidence="8">
    <location>
        <begin position="587"/>
        <end position="646"/>
    </location>
</feature>
<dbReference type="PROSITE" id="PS00518">
    <property type="entry name" value="ZF_RING_1"/>
    <property type="match status" value="1"/>
</dbReference>
<evidence type="ECO:0000256" key="3">
    <source>
        <dbReference type="ARBA" id="ARBA00022833"/>
    </source>
</evidence>
<feature type="domain" description="Tudor" evidence="8">
    <location>
        <begin position="800"/>
        <end position="859"/>
    </location>
</feature>
<evidence type="ECO:0000313" key="10">
    <source>
        <dbReference type="Proteomes" id="UP000291343"/>
    </source>
</evidence>
<dbReference type="CDD" id="cd20379">
    <property type="entry name" value="Tudor_dTUD-like"/>
    <property type="match status" value="2"/>
</dbReference>
<feature type="region of interest" description="Disordered" evidence="5">
    <location>
        <begin position="498"/>
        <end position="538"/>
    </location>
</feature>
<dbReference type="EMBL" id="QKKF02022802">
    <property type="protein sequence ID" value="RZF38139.1"/>
    <property type="molecule type" value="Genomic_DNA"/>
</dbReference>
<keyword evidence="1" id="KW-0479">Metal-binding</keyword>
<dbReference type="PANTHER" id="PTHR16442:SF1">
    <property type="entry name" value="RING FINGER PROTEIN 17"/>
    <property type="match status" value="1"/>
</dbReference>
<evidence type="ECO:0000259" key="6">
    <source>
        <dbReference type="PROSITE" id="PS50089"/>
    </source>
</evidence>
<feature type="domain" description="B box-type" evidence="7">
    <location>
        <begin position="119"/>
        <end position="167"/>
    </location>
</feature>
<evidence type="ECO:0000256" key="4">
    <source>
        <dbReference type="PROSITE-ProRule" id="PRU00024"/>
    </source>
</evidence>
<sequence length="1628" mass="184114">MDNKKKIPKNMKPANCPECLQHFLFRDFCKKKKQPLLIGCGHSVCETCIRTAVTAKRDVVCKYCSFMKKFEPEMADDLQSFFPLDQFTVGRLMRVASIDCESSVEFRKNVKKPQTGVSKTRQKCSECGSKFEEVKCKQCDVPFCEACFDLVHGSSFRSLKSHEKLPLAVEGSIKSIVSIRTPIEITSCAEHKDQKQDFYCKTCSQQLCSRCAVMLHPQHEVVLLSDQNKLKQKSLDEALEKATRIYKRLLFTRKKAQASLHSSDQTSSIDYTQLKNEISMQFQLLHGVLQIRENQLLDMVKNYENEQVSSLNEIIEELTISLKDTEMALKEAKQAMMPDNFRLIDANNILSSLQEVCTKPCFLLLANEGEEDSNRTFEDNTERIKFVMDDKLSAILKDCGSISSPPRKKYVLKSEEDLPEDFKADPVPEEIQHEPFSLEKELPERGPSLRAGGSVVSSGGGVGGAVRLWTSSISDISNVSTSSSVRVLDVIDSVNVGGDGYRRRQQGSDTAESAASGGDHHRGMPIMMPKTGNTRRDLSPGTIEEVKISHIINPSLFYVHRKRANQYLEKISLTISKMLNMRDTPKEIKEGWIYLVKFSVDNKWYRARVTKYINENQILVHFIDFGNEDICTLKSFRSSTDKINGIQPLANQCKLYQCHPNPGPEWSSEANKMMAAMCKNSTSIRMHVIHNRDNSPLEVDLRCYINGASSLVRDTLVFHSFATYENGQHFSQLKSLMYQTQYNPSKHVHRPGTEVIALVTHVEDPFHFYINSDVAFYKKLMVELNNFYTHPSQAEPKIFYPSIDMAVAVFDEITRAWYRAKITKHPGNQTVELFFVDTGRTATVYWSSLRGLENKFLRSSYLAVKCELFSVAPKNVAGWTEDVKEAFRTLVLQKVVKVRVAEERRTGLAVVLYQNLGQGEKCINHVLIEQGLAASVSLISPFAQHVKKKALLPTPNTKKQPFEQTIKTAGYKSLRARKYQPQEPQISPVTSIAAAKHEPKREEAEEEEELDEQQKLDAKRFPCTIIKIIDPSHFYIMFDAALWDRMKKDITEFYSKEENREQYNKEDWKEGDFCVFLNKDKIWYRAIIARILPDNKAELLVKDIVEEVTVATSELYNLKDEFKDQDICVRCHLCDLRAPGGQGVWPSIAIEEFQEHVSNRKVYFMQKGEVDAERKSLPAELWLRSTVIEPGPLEPEVNEWYTVNKYLVDKGLALPDAPHTSSDRFITPLLKALMLDTKKSAKGKEKDENEEDKSESETSSPIMSLVNLAKKKKESSKNKEQYVNPGITDWLPPEPFHDLKLTTAPTYVDFDCNVYIQDTTSVDTLRIIETSLQSKYRDSKPSAHDSFWSAGQLCIVQYHADAKWYRGKVQQVLADNTYKVVMVDYGNVEICKASDMRKNLLMTQIPLQCHACAMTCVKPVSNDGKWSTKVLDYIHATVVDRVCDVELAGSNGNYSIVNIVVLPGMTLTNLLLNLQYAVEAGSDDNDSSAVSSSSDESEEVVIEKEVISAASEHSDGKRSVPAVGSDYTDDEQSNQLKILESIATGAQQSRQKTPSPIPTAAASSSSSSSVKTSWLEIMEADLRKAPKKSVSTGSEQRYKYIELTPDVENLEIEMSSILSATTIFCNSI</sequence>
<dbReference type="InParanoid" id="A0A482WX13"/>
<feature type="domain" description="Tudor" evidence="8">
    <location>
        <begin position="1067"/>
        <end position="1125"/>
    </location>
</feature>
<dbReference type="Gene3D" id="3.30.160.60">
    <property type="entry name" value="Classic Zinc Finger"/>
    <property type="match status" value="1"/>
</dbReference>
<feature type="region of interest" description="Disordered" evidence="5">
    <location>
        <begin position="1545"/>
        <end position="1565"/>
    </location>
</feature>
<dbReference type="GO" id="GO:0008270">
    <property type="term" value="F:zinc ion binding"/>
    <property type="evidence" value="ECO:0007669"/>
    <property type="project" value="UniProtKB-KW"/>
</dbReference>
<keyword evidence="2 4" id="KW-0863">Zinc-finger</keyword>
<dbReference type="Proteomes" id="UP000291343">
    <property type="component" value="Unassembled WGS sequence"/>
</dbReference>
<dbReference type="SMART" id="SM00336">
    <property type="entry name" value="BBOX"/>
    <property type="match status" value="2"/>
</dbReference>
<organism evidence="9 10">
    <name type="scientific">Laodelphax striatellus</name>
    <name type="common">Small brown planthopper</name>
    <name type="synonym">Delphax striatella</name>
    <dbReference type="NCBI Taxonomy" id="195883"/>
    <lineage>
        <taxon>Eukaryota</taxon>
        <taxon>Metazoa</taxon>
        <taxon>Ecdysozoa</taxon>
        <taxon>Arthropoda</taxon>
        <taxon>Hexapoda</taxon>
        <taxon>Insecta</taxon>
        <taxon>Pterygota</taxon>
        <taxon>Neoptera</taxon>
        <taxon>Paraneoptera</taxon>
        <taxon>Hemiptera</taxon>
        <taxon>Auchenorrhyncha</taxon>
        <taxon>Fulgoroidea</taxon>
        <taxon>Delphacidae</taxon>
        <taxon>Criomorphinae</taxon>
        <taxon>Laodelphax</taxon>
    </lineage>
</organism>
<dbReference type="InterPro" id="IPR001841">
    <property type="entry name" value="Znf_RING"/>
</dbReference>
<dbReference type="OrthoDB" id="5800423at2759"/>
<evidence type="ECO:0000256" key="1">
    <source>
        <dbReference type="ARBA" id="ARBA00022723"/>
    </source>
</evidence>
<dbReference type="PROSITE" id="PS50089">
    <property type="entry name" value="ZF_RING_2"/>
    <property type="match status" value="1"/>
</dbReference>
<evidence type="ECO:0008006" key="11">
    <source>
        <dbReference type="Google" id="ProtNLM"/>
    </source>
</evidence>
<protein>
    <recommendedName>
        <fullName evidence="11">RING finger protein 17</fullName>
    </recommendedName>
</protein>